<reference evidence="1" key="1">
    <citation type="submission" date="2021-03" db="EMBL/GenBank/DDBJ databases">
        <authorList>
            <person name="Stanton E."/>
        </authorList>
    </citation>
    <scope>NUCLEOTIDE SEQUENCE</scope>
    <source>
        <strain evidence="1">2020EL-00113</strain>
    </source>
</reference>
<dbReference type="EMBL" id="JAGKLY010000001">
    <property type="protein sequence ID" value="MBQ0266743.1"/>
    <property type="molecule type" value="Genomic_DNA"/>
</dbReference>
<evidence type="ECO:0000313" key="2">
    <source>
        <dbReference type="Proteomes" id="UP000674270"/>
    </source>
</evidence>
<sequence length="385" mass="42816">MLKFIYDLVKSVGSGAKVATLEVYEWNEDDVKKNRLANNTQWDDVAVQHGNLEFKLLSLTHAVVKTDFLIQRNLNFYSIAFLMSSHELIKISKNGNLRLVDDIDGFLNDVTLTSFIGRIGQGITLLIAHRLGYSYVCHLASDAKIKSIIASSAGKNGTKKEKVADFIFENNNKDRTIIESKCSYSIQDFSPSDVKGILKPALNKQVNTWVNNKIANVTNGYVVHSALRSIGQANNSAITYVDPPANINIPDFDFPIEWVKAKNYAAWLSFCGFHEMASELFSDIKAELHLVDLDVISICGCDFAILNSLYHTSGKAMLAGIDVKIMLALADYCEDDSRLLNSYEGVNINIIEQVGETISIFPDGTLLGMIGDSQFSFRVQSFWVL</sequence>
<comment type="caution">
    <text evidence="1">The sequence shown here is derived from an EMBL/GenBank/DDBJ whole genome shotgun (WGS) entry which is preliminary data.</text>
</comment>
<protein>
    <submittedName>
        <fullName evidence="1">Uncharacterized protein</fullName>
    </submittedName>
</protein>
<organism evidence="1 2">
    <name type="scientific">Providencia huaxiensis</name>
    <dbReference type="NCBI Taxonomy" id="2027290"/>
    <lineage>
        <taxon>Bacteria</taxon>
        <taxon>Pseudomonadati</taxon>
        <taxon>Pseudomonadota</taxon>
        <taxon>Gammaproteobacteria</taxon>
        <taxon>Enterobacterales</taxon>
        <taxon>Morganellaceae</taxon>
        <taxon>Providencia</taxon>
    </lineage>
</organism>
<gene>
    <name evidence="1" type="ORF">J7T18_00315</name>
</gene>
<dbReference type="RefSeq" id="WP_210847878.1">
    <property type="nucleotide sequence ID" value="NZ_JAGKLY010000001.1"/>
</dbReference>
<evidence type="ECO:0000313" key="1">
    <source>
        <dbReference type="EMBL" id="MBQ0266743.1"/>
    </source>
</evidence>
<accession>A0A8I2AAV3</accession>
<name>A0A8I2AAV3_9GAMM</name>
<dbReference type="AlphaFoldDB" id="A0A8I2AAV3"/>
<dbReference type="Proteomes" id="UP000674270">
    <property type="component" value="Unassembled WGS sequence"/>
</dbReference>
<proteinExistence type="predicted"/>